<feature type="transmembrane region" description="Helical" evidence="12">
    <location>
        <begin position="84"/>
        <end position="103"/>
    </location>
</feature>
<dbReference type="GO" id="GO:0005886">
    <property type="term" value="C:plasma membrane"/>
    <property type="evidence" value="ECO:0007669"/>
    <property type="project" value="UniProtKB-SubCell"/>
</dbReference>
<name>A0A7I7Q617_9MYCO</name>
<dbReference type="Proteomes" id="UP000467130">
    <property type="component" value="Chromosome"/>
</dbReference>
<evidence type="ECO:0000256" key="8">
    <source>
        <dbReference type="ARBA" id="ARBA00023251"/>
    </source>
</evidence>
<feature type="transmembrane region" description="Helical" evidence="12">
    <location>
        <begin position="109"/>
        <end position="127"/>
    </location>
</feature>
<dbReference type="FunFam" id="1.10.3730.20:FF:000001">
    <property type="entry name" value="Quaternary ammonium compound resistance transporter SugE"/>
    <property type="match status" value="1"/>
</dbReference>
<dbReference type="PANTHER" id="PTHR30561">
    <property type="entry name" value="SMR FAMILY PROTON-DEPENDENT DRUG EFFLUX TRANSPORTER SUGE"/>
    <property type="match status" value="1"/>
</dbReference>
<dbReference type="InterPro" id="IPR045324">
    <property type="entry name" value="Small_multidrug_res"/>
</dbReference>
<evidence type="ECO:0000256" key="3">
    <source>
        <dbReference type="ARBA" id="ARBA00022448"/>
    </source>
</evidence>
<dbReference type="SUPFAM" id="SSF103481">
    <property type="entry name" value="Multidrug resistance efflux transporter EmrE"/>
    <property type="match status" value="1"/>
</dbReference>
<feature type="transmembrane region" description="Helical" evidence="12">
    <location>
        <begin position="24"/>
        <end position="41"/>
    </location>
</feature>
<keyword evidence="8" id="KW-0046">Antibiotic resistance</keyword>
<evidence type="ECO:0000256" key="7">
    <source>
        <dbReference type="ARBA" id="ARBA00023136"/>
    </source>
</evidence>
<comment type="similarity">
    <text evidence="2">Belongs to the drug/metabolite transporter (DMT) superfamily. Small multidrug resistance (SMR) (TC 2.A.7.1) family. Mmr subfamily.</text>
</comment>
<evidence type="ECO:0000256" key="5">
    <source>
        <dbReference type="ARBA" id="ARBA00022692"/>
    </source>
</evidence>
<evidence type="ECO:0000313" key="14">
    <source>
        <dbReference type="Proteomes" id="UP000467130"/>
    </source>
</evidence>
<dbReference type="AlphaFoldDB" id="A0A7I7Q617"/>
<organism evidence="13 14">
    <name type="scientific">Mycobacterium stomatepiae</name>
    <dbReference type="NCBI Taxonomy" id="470076"/>
    <lineage>
        <taxon>Bacteria</taxon>
        <taxon>Bacillati</taxon>
        <taxon>Actinomycetota</taxon>
        <taxon>Actinomycetes</taxon>
        <taxon>Mycobacteriales</taxon>
        <taxon>Mycobacteriaceae</taxon>
        <taxon>Mycobacterium</taxon>
        <taxon>Mycobacterium simiae complex</taxon>
    </lineage>
</organism>
<reference evidence="13 14" key="1">
    <citation type="journal article" date="2019" name="Emerg. Microbes Infect.">
        <title>Comprehensive subspecies identification of 175 nontuberculous mycobacteria species based on 7547 genomic profiles.</title>
        <authorList>
            <person name="Matsumoto Y."/>
            <person name="Kinjo T."/>
            <person name="Motooka D."/>
            <person name="Nabeya D."/>
            <person name="Jung N."/>
            <person name="Uechi K."/>
            <person name="Horii T."/>
            <person name="Iida T."/>
            <person name="Fujita J."/>
            <person name="Nakamura S."/>
        </authorList>
    </citation>
    <scope>NUCLEOTIDE SEQUENCE [LARGE SCALE GENOMIC DNA]</scope>
    <source>
        <strain evidence="13 14">JCM 17783</strain>
    </source>
</reference>
<dbReference type="PANTHER" id="PTHR30561:SF1">
    <property type="entry name" value="MULTIDRUG TRANSPORTER EMRE"/>
    <property type="match status" value="1"/>
</dbReference>
<evidence type="ECO:0000256" key="1">
    <source>
        <dbReference type="ARBA" id="ARBA00004651"/>
    </source>
</evidence>
<dbReference type="GO" id="GO:0046677">
    <property type="term" value="P:response to antibiotic"/>
    <property type="evidence" value="ECO:0007669"/>
    <property type="project" value="UniProtKB-KW"/>
</dbReference>
<dbReference type="InterPro" id="IPR000390">
    <property type="entry name" value="Small_drug/metabolite_transptr"/>
</dbReference>
<evidence type="ECO:0000313" key="13">
    <source>
        <dbReference type="EMBL" id="BBY21810.1"/>
    </source>
</evidence>
<dbReference type="Pfam" id="PF00893">
    <property type="entry name" value="Multi_Drug_Res"/>
    <property type="match status" value="1"/>
</dbReference>
<feature type="transmembrane region" description="Helical" evidence="12">
    <location>
        <begin position="53"/>
        <end position="72"/>
    </location>
</feature>
<evidence type="ECO:0000256" key="4">
    <source>
        <dbReference type="ARBA" id="ARBA00022475"/>
    </source>
</evidence>
<evidence type="ECO:0000256" key="9">
    <source>
        <dbReference type="ARBA" id="ARBA00071110"/>
    </source>
</evidence>
<accession>A0A7I7Q617</accession>
<keyword evidence="14" id="KW-1185">Reference proteome</keyword>
<keyword evidence="6 12" id="KW-1133">Transmembrane helix</keyword>
<evidence type="ECO:0000256" key="10">
    <source>
        <dbReference type="ARBA" id="ARBA00072627"/>
    </source>
</evidence>
<dbReference type="EMBL" id="AP022587">
    <property type="protein sequence ID" value="BBY21810.1"/>
    <property type="molecule type" value="Genomic_DNA"/>
</dbReference>
<gene>
    <name evidence="13" type="primary">mmr_1</name>
    <name evidence="13" type="ORF">MSTO_20150</name>
</gene>
<evidence type="ECO:0000256" key="12">
    <source>
        <dbReference type="SAM" id="Phobius"/>
    </source>
</evidence>
<evidence type="ECO:0000256" key="2">
    <source>
        <dbReference type="ARBA" id="ARBA00007822"/>
    </source>
</evidence>
<dbReference type="GO" id="GO:0022857">
    <property type="term" value="F:transmembrane transporter activity"/>
    <property type="evidence" value="ECO:0007669"/>
    <property type="project" value="InterPro"/>
</dbReference>
<sequence length="131" mass="13472">MSSQGNGTAAGDGWCKHIGIQGGAFTYLLLFGAIMAEVVSTSLLKSTEGFTRLWPTVICLVGYGASFALLAWSIKRGMQTDVAYALWSAIGTAVIVLIAVLFLGSPISVAKLVGVGLIIAGVVTLNLSGAH</sequence>
<keyword evidence="3" id="KW-0813">Transport</keyword>
<keyword evidence="5 11" id="KW-0812">Transmembrane</keyword>
<proteinExistence type="inferred from homology"/>
<keyword evidence="4" id="KW-1003">Cell membrane</keyword>
<evidence type="ECO:0000256" key="11">
    <source>
        <dbReference type="RuleBase" id="RU003942"/>
    </source>
</evidence>
<dbReference type="InterPro" id="IPR037185">
    <property type="entry name" value="EmrE-like"/>
</dbReference>
<keyword evidence="7 12" id="KW-0472">Membrane</keyword>
<dbReference type="KEGG" id="msto:MSTO_20150"/>
<evidence type="ECO:0000256" key="6">
    <source>
        <dbReference type="ARBA" id="ARBA00022989"/>
    </source>
</evidence>
<protein>
    <recommendedName>
        <fullName evidence="10">Multidrug resistance protein Mmr</fullName>
    </recommendedName>
    <alternativeName>
        <fullName evidence="9">Multidrug resistance protein mmr</fullName>
    </alternativeName>
</protein>
<dbReference type="Gene3D" id="1.10.3730.20">
    <property type="match status" value="1"/>
</dbReference>
<comment type="subcellular location">
    <subcellularLocation>
        <location evidence="1 11">Cell membrane</location>
        <topology evidence="1 11">Multi-pass membrane protein</topology>
    </subcellularLocation>
</comment>